<accession>A0A8H6HLT5</accession>
<dbReference type="AlphaFoldDB" id="A0A8H6HLT5"/>
<organism evidence="2 3">
    <name type="scientific">Ephemerocybe angulata</name>
    <dbReference type="NCBI Taxonomy" id="980116"/>
    <lineage>
        <taxon>Eukaryota</taxon>
        <taxon>Fungi</taxon>
        <taxon>Dikarya</taxon>
        <taxon>Basidiomycota</taxon>
        <taxon>Agaricomycotina</taxon>
        <taxon>Agaricomycetes</taxon>
        <taxon>Agaricomycetidae</taxon>
        <taxon>Agaricales</taxon>
        <taxon>Agaricineae</taxon>
        <taxon>Psathyrellaceae</taxon>
        <taxon>Ephemerocybe</taxon>
    </lineage>
</organism>
<dbReference type="Proteomes" id="UP000521943">
    <property type="component" value="Unassembled WGS sequence"/>
</dbReference>
<protein>
    <submittedName>
        <fullName evidence="2">Uncharacterized protein</fullName>
    </submittedName>
</protein>
<feature type="region of interest" description="Disordered" evidence="1">
    <location>
        <begin position="18"/>
        <end position="56"/>
    </location>
</feature>
<gene>
    <name evidence="2" type="ORF">DFP72DRAFT_1143891</name>
</gene>
<feature type="compositionally biased region" description="Acidic residues" evidence="1">
    <location>
        <begin position="34"/>
        <end position="56"/>
    </location>
</feature>
<dbReference type="EMBL" id="JACGCI010000068">
    <property type="protein sequence ID" value="KAF6748780.1"/>
    <property type="molecule type" value="Genomic_DNA"/>
</dbReference>
<reference evidence="2 3" key="1">
    <citation type="submission" date="2020-07" db="EMBL/GenBank/DDBJ databases">
        <title>Comparative genomics of pyrophilous fungi reveals a link between fire events and developmental genes.</title>
        <authorList>
            <consortium name="DOE Joint Genome Institute"/>
            <person name="Steindorff A.S."/>
            <person name="Carver A."/>
            <person name="Calhoun S."/>
            <person name="Stillman K."/>
            <person name="Liu H."/>
            <person name="Lipzen A."/>
            <person name="Pangilinan J."/>
            <person name="Labutti K."/>
            <person name="Bruns T.D."/>
            <person name="Grigoriev I.V."/>
        </authorList>
    </citation>
    <scope>NUCLEOTIDE SEQUENCE [LARGE SCALE GENOMIC DNA]</scope>
    <source>
        <strain evidence="2 3">CBS 144469</strain>
    </source>
</reference>
<proteinExistence type="predicted"/>
<evidence type="ECO:0000256" key="1">
    <source>
        <dbReference type="SAM" id="MobiDB-lite"/>
    </source>
</evidence>
<keyword evidence="3" id="KW-1185">Reference proteome</keyword>
<sequence length="163" mass="18275">MQGLGRGFLRIGKVEVRSGGVGVGGRDDRGGGGDVDEDDVDEVDGDGEDESLGNEIEGEEVEDQRIYLRKGLMPRLVQILSRSSDSSLRLNAWLSALWAVKNSRNRTTRETNRDMIRDWGGVDSLSYCTTPTSRFKSRRTKGIRYHSESIIRRRWDGDGLPRC</sequence>
<comment type="caution">
    <text evidence="2">The sequence shown here is derived from an EMBL/GenBank/DDBJ whole genome shotgun (WGS) entry which is preliminary data.</text>
</comment>
<name>A0A8H6HLT5_9AGAR</name>
<evidence type="ECO:0000313" key="2">
    <source>
        <dbReference type="EMBL" id="KAF6748780.1"/>
    </source>
</evidence>
<evidence type="ECO:0000313" key="3">
    <source>
        <dbReference type="Proteomes" id="UP000521943"/>
    </source>
</evidence>